<dbReference type="AlphaFoldDB" id="A0A0F9IMZ7"/>
<evidence type="ECO:0000313" key="1">
    <source>
        <dbReference type="EMBL" id="KKM21179.1"/>
    </source>
</evidence>
<organism evidence="1">
    <name type="scientific">marine sediment metagenome</name>
    <dbReference type="NCBI Taxonomy" id="412755"/>
    <lineage>
        <taxon>unclassified sequences</taxon>
        <taxon>metagenomes</taxon>
        <taxon>ecological metagenomes</taxon>
    </lineage>
</organism>
<comment type="caution">
    <text evidence="1">The sequence shown here is derived from an EMBL/GenBank/DDBJ whole genome shotgun (WGS) entry which is preliminary data.</text>
</comment>
<dbReference type="EMBL" id="LAZR01013606">
    <property type="protein sequence ID" value="KKM21179.1"/>
    <property type="molecule type" value="Genomic_DNA"/>
</dbReference>
<reference evidence="1" key="1">
    <citation type="journal article" date="2015" name="Nature">
        <title>Complex archaea that bridge the gap between prokaryotes and eukaryotes.</title>
        <authorList>
            <person name="Spang A."/>
            <person name="Saw J.H."/>
            <person name="Jorgensen S.L."/>
            <person name="Zaremba-Niedzwiedzka K."/>
            <person name="Martijn J."/>
            <person name="Lind A.E."/>
            <person name="van Eijk R."/>
            <person name="Schleper C."/>
            <person name="Guy L."/>
            <person name="Ettema T.J."/>
        </authorList>
    </citation>
    <scope>NUCLEOTIDE SEQUENCE</scope>
</reference>
<protein>
    <submittedName>
        <fullName evidence="1">Uncharacterized protein</fullName>
    </submittedName>
</protein>
<accession>A0A0F9IMZ7</accession>
<sequence length="172" mass="19014">MTNFELENTEWDLNYNIVQSRSDSFINFDDPDITNGYTSNYIITKGTGIDVDQDVLPYYNYISSSSTTITIGNPKYSILNLPCNDHCPIAVYVCGRMVTLGIIGTAVECAFVGDKLIFEPGVVHQTSLVNERITISVEYKDKIYHYNVGIGGVVNFACGTTLDAVLVSTIEK</sequence>
<gene>
    <name evidence="1" type="ORF">LCGC14_1638020</name>
</gene>
<proteinExistence type="predicted"/>
<name>A0A0F9IMZ7_9ZZZZ</name>